<reference evidence="5" key="1">
    <citation type="submission" date="2019-01" db="EMBL/GenBank/DDBJ databases">
        <title>Cytophagaceae bacterium strain CAR-16.</title>
        <authorList>
            <person name="Chen W.-M."/>
        </authorList>
    </citation>
    <scope>NUCLEOTIDE SEQUENCE [LARGE SCALE GENOMIC DNA]</scope>
    <source>
        <strain evidence="5">LLJ-11</strain>
    </source>
</reference>
<feature type="chain" id="PRO_5020477719" evidence="2">
    <location>
        <begin position="20"/>
        <end position="333"/>
    </location>
</feature>
<keyword evidence="1 2" id="KW-0732">Signal</keyword>
<keyword evidence="5" id="KW-1185">Reference proteome</keyword>
<accession>A0A4Q1K2E3</accession>
<organism evidence="4 5">
    <name type="scientific">Flavobacterium amnicola</name>
    <dbReference type="NCBI Taxonomy" id="2506422"/>
    <lineage>
        <taxon>Bacteria</taxon>
        <taxon>Pseudomonadati</taxon>
        <taxon>Bacteroidota</taxon>
        <taxon>Flavobacteriia</taxon>
        <taxon>Flavobacteriales</taxon>
        <taxon>Flavobacteriaceae</taxon>
        <taxon>Flavobacterium</taxon>
    </lineage>
</organism>
<dbReference type="OrthoDB" id="1288696at2"/>
<comment type="caution">
    <text evidence="4">The sequence shown here is derived from an EMBL/GenBank/DDBJ whole genome shotgun (WGS) entry which is preliminary data.</text>
</comment>
<name>A0A4Q1K2E3_9FLAO</name>
<feature type="domain" description="Secretion system C-terminal sorting" evidence="3">
    <location>
        <begin position="265"/>
        <end position="331"/>
    </location>
</feature>
<sequence>MISKFYTFVIFLFVINANAQQLSYDNFEALEIGNLGGDVQGSVPGQGGYYTFCSLLSDFQIIDSNSSNGKALQVTGYSFTSDYRTAWSNNFVNLWPNRNFGNNIVEVEFDFFTGNDSGIESEHGLKILDNTYNKILAGFDFKTDTNKLMGLVYSNLNGTPTNNYFELNNTEIILPENTWVRLGMSFNKITGEARFKGPGFDKVIASATLINVDPKTVDYFCLLGANNFNSSVVLYDNVEMRATASNLLLSNQENIVENSKLVTFYPNPTTDNIYINDANNEIKKITLLDIKGQLLFETSKNQQPISLEKFESGVYFLKVETSKGVKVGKLIKK</sequence>
<dbReference type="NCBIfam" id="TIGR04183">
    <property type="entry name" value="Por_Secre_tail"/>
    <property type="match status" value="1"/>
</dbReference>
<protein>
    <submittedName>
        <fullName evidence="4">T9SS type A sorting domain-containing protein</fullName>
    </submittedName>
</protein>
<proteinExistence type="predicted"/>
<dbReference type="RefSeq" id="WP_129435671.1">
    <property type="nucleotide sequence ID" value="NZ_SBKO01000002.1"/>
</dbReference>
<dbReference type="AlphaFoldDB" id="A0A4Q1K2E3"/>
<evidence type="ECO:0000256" key="1">
    <source>
        <dbReference type="ARBA" id="ARBA00022729"/>
    </source>
</evidence>
<evidence type="ECO:0000313" key="4">
    <source>
        <dbReference type="EMBL" id="RXR19213.1"/>
    </source>
</evidence>
<dbReference type="EMBL" id="SBKO01000002">
    <property type="protein sequence ID" value="RXR19213.1"/>
    <property type="molecule type" value="Genomic_DNA"/>
</dbReference>
<gene>
    <name evidence="4" type="ORF">EQG63_07135</name>
</gene>
<evidence type="ECO:0000256" key="2">
    <source>
        <dbReference type="SAM" id="SignalP"/>
    </source>
</evidence>
<evidence type="ECO:0000259" key="3">
    <source>
        <dbReference type="Pfam" id="PF18962"/>
    </source>
</evidence>
<dbReference type="Proteomes" id="UP000290283">
    <property type="component" value="Unassembled WGS sequence"/>
</dbReference>
<dbReference type="InterPro" id="IPR026444">
    <property type="entry name" value="Secre_tail"/>
</dbReference>
<feature type="signal peptide" evidence="2">
    <location>
        <begin position="1"/>
        <end position="19"/>
    </location>
</feature>
<evidence type="ECO:0000313" key="5">
    <source>
        <dbReference type="Proteomes" id="UP000290283"/>
    </source>
</evidence>
<dbReference type="Pfam" id="PF18962">
    <property type="entry name" value="Por_Secre_tail"/>
    <property type="match status" value="1"/>
</dbReference>